<evidence type="ECO:0000313" key="3">
    <source>
        <dbReference type="Proteomes" id="UP000612282"/>
    </source>
</evidence>
<proteinExistence type="predicted"/>
<evidence type="ECO:0000259" key="1">
    <source>
        <dbReference type="Pfam" id="PF19763"/>
    </source>
</evidence>
<organism evidence="2 3">
    <name type="scientific">Actinoplanes couchii</name>
    <dbReference type="NCBI Taxonomy" id="403638"/>
    <lineage>
        <taxon>Bacteria</taxon>
        <taxon>Bacillati</taxon>
        <taxon>Actinomycetota</taxon>
        <taxon>Actinomycetes</taxon>
        <taxon>Micromonosporales</taxon>
        <taxon>Micromonosporaceae</taxon>
        <taxon>Actinoplanes</taxon>
    </lineage>
</organism>
<gene>
    <name evidence="2" type="ORF">Aco03nite_015330</name>
</gene>
<dbReference type="InterPro" id="IPR046217">
    <property type="entry name" value="DUF6250"/>
</dbReference>
<keyword evidence="3" id="KW-1185">Reference proteome</keyword>
<evidence type="ECO:0000313" key="2">
    <source>
        <dbReference type="EMBL" id="GID53129.1"/>
    </source>
</evidence>
<name>A0ABQ3X3Q6_9ACTN</name>
<feature type="domain" description="DUF6250" evidence="1">
    <location>
        <begin position="13"/>
        <end position="70"/>
    </location>
</feature>
<comment type="caution">
    <text evidence="2">The sequence shown here is derived from an EMBL/GenBank/DDBJ whole genome shotgun (WGS) entry which is preliminary data.</text>
</comment>
<dbReference type="Gene3D" id="2.60.120.200">
    <property type="match status" value="1"/>
</dbReference>
<dbReference type="EMBL" id="BOMG01000026">
    <property type="protein sequence ID" value="GID53129.1"/>
    <property type="molecule type" value="Genomic_DNA"/>
</dbReference>
<dbReference type="Proteomes" id="UP000612282">
    <property type="component" value="Unassembled WGS sequence"/>
</dbReference>
<protein>
    <recommendedName>
        <fullName evidence="1">DUF6250 domain-containing protein</fullName>
    </recommendedName>
</protein>
<accession>A0ABQ3X3Q6</accession>
<dbReference type="Pfam" id="PF19763">
    <property type="entry name" value="DUF6250"/>
    <property type="match status" value="1"/>
</dbReference>
<reference evidence="2 3" key="1">
    <citation type="submission" date="2021-01" db="EMBL/GenBank/DDBJ databases">
        <title>Whole genome shotgun sequence of Actinoplanes couchii NBRC 106145.</title>
        <authorList>
            <person name="Komaki H."/>
            <person name="Tamura T."/>
        </authorList>
    </citation>
    <scope>NUCLEOTIDE SEQUENCE [LARGE SCALE GENOMIC DNA]</scope>
    <source>
        <strain evidence="2 3">NBRC 106145</strain>
    </source>
</reference>
<sequence>MGERAAERWHYTSPLIEANVPIKVRIEVDGPKIRYWSDGRLVFDYTDPASYRDGWFAFRTVASHFHIEDFTIWRPPVNV</sequence>
<dbReference type="RefSeq" id="WP_310381135.1">
    <property type="nucleotide sequence ID" value="NZ_JAVDQL010000001.1"/>
</dbReference>